<dbReference type="RefSeq" id="WP_141449950.1">
    <property type="nucleotide sequence ID" value="NZ_CP041217.1"/>
</dbReference>
<evidence type="ECO:0000313" key="3">
    <source>
        <dbReference type="Proteomes" id="UP000316968"/>
    </source>
</evidence>
<feature type="transmembrane region" description="Helical" evidence="1">
    <location>
        <begin position="6"/>
        <end position="24"/>
    </location>
</feature>
<feature type="transmembrane region" description="Helical" evidence="1">
    <location>
        <begin position="509"/>
        <end position="529"/>
    </location>
</feature>
<feature type="transmembrane region" description="Helical" evidence="1">
    <location>
        <begin position="101"/>
        <end position="119"/>
    </location>
</feature>
<dbReference type="OrthoDB" id="2662505at2"/>
<dbReference type="AlphaFoldDB" id="A0A4Y6V095"/>
<dbReference type="EMBL" id="CP041217">
    <property type="protein sequence ID" value="QDH23413.1"/>
    <property type="molecule type" value="Genomic_DNA"/>
</dbReference>
<reference evidence="2 3" key="1">
    <citation type="submission" date="2019-06" db="EMBL/GenBank/DDBJ databases">
        <title>Saccharibacillus brassicae sp. nov., an endophytic bacterium isolated from Chinese cabbage seeds (Brassica pekinensis).</title>
        <authorList>
            <person name="Jiang L."/>
            <person name="Lee J."/>
            <person name="Kim S.W."/>
        </authorList>
    </citation>
    <scope>NUCLEOTIDE SEQUENCE [LARGE SCALE GENOMIC DNA]</scope>
    <source>
        <strain evidence="3">KCTC 43072 / ATSA2</strain>
    </source>
</reference>
<evidence type="ECO:0000256" key="1">
    <source>
        <dbReference type="SAM" id="Phobius"/>
    </source>
</evidence>
<feature type="transmembrane region" description="Helical" evidence="1">
    <location>
        <begin position="125"/>
        <end position="145"/>
    </location>
</feature>
<dbReference type="KEGG" id="saca:FFV09_22625"/>
<feature type="transmembrane region" description="Helical" evidence="1">
    <location>
        <begin position="305"/>
        <end position="324"/>
    </location>
</feature>
<dbReference type="Proteomes" id="UP000316968">
    <property type="component" value="Chromosome"/>
</dbReference>
<keyword evidence="1" id="KW-0472">Membrane</keyword>
<gene>
    <name evidence="2" type="ORF">FFV09_22625</name>
</gene>
<feature type="transmembrane region" description="Helical" evidence="1">
    <location>
        <begin position="657"/>
        <end position="679"/>
    </location>
</feature>
<keyword evidence="1" id="KW-1133">Transmembrane helix</keyword>
<keyword evidence="3" id="KW-1185">Reference proteome</keyword>
<organism evidence="2 3">
    <name type="scientific">Saccharibacillus brassicae</name>
    <dbReference type="NCBI Taxonomy" id="2583377"/>
    <lineage>
        <taxon>Bacteria</taxon>
        <taxon>Bacillati</taxon>
        <taxon>Bacillota</taxon>
        <taxon>Bacilli</taxon>
        <taxon>Bacillales</taxon>
        <taxon>Paenibacillaceae</taxon>
        <taxon>Saccharibacillus</taxon>
    </lineage>
</organism>
<feature type="transmembrane region" description="Helical" evidence="1">
    <location>
        <begin position="394"/>
        <end position="416"/>
    </location>
</feature>
<proteinExistence type="predicted"/>
<feature type="transmembrane region" description="Helical" evidence="1">
    <location>
        <begin position="267"/>
        <end position="285"/>
    </location>
</feature>
<evidence type="ECO:0000313" key="2">
    <source>
        <dbReference type="EMBL" id="QDH23413.1"/>
    </source>
</evidence>
<accession>A0A4Y6V095</accession>
<sequence length="692" mass="79178">MSLKWWIILALILYLVPLVLVLILKRRSQKASGSKEPRGSWMNRKAQAGPGNPAFNRFYQRSYVRSAKFPLLGGQLRRIRQRLAIMGPYDEMTLRKETMKITYAVLLISIGLLLALTLLGRSFSVTLLGAIGCLVLNGMLIDVFVHRAENRLLQHFRDFLEDNRHQFQASRMADEAIYEAAQLAGHNMRLHGEQMHSVLTAKDPERSLSAYYEVAPNRYLKAFTGVACMIMEYGDKATAKGSLYLNAIGKFVQDINFDLLRRSRLSYQLNSLTLIALAPILLSFPLERWAEHYFPLMGEFYEGRIGMASKLLLYAIAVAAYVLIRKLAETEESRYVPKPGGIRWEKKLYEYRIVRCVVDRFVPQKHTKAHSDLSRLLKESNSPLLLEWLTLRRLLLGLSVGLLSALMFVSVHGSMIQRVREAPTYPKGGLMIGRVDGAERAEAERRTAFDRKIMDEFRGMRGDVEEALRRRVRDTAGAVLGEAEQNEAAVRIARKLDRMNDEYLKAWELLLAVAAGAAASFVPVGILRFQRRVRGMDMQSEVDQFRMLISILSQFDRMSVQILLEWLERFAVIFKPALQRCLLDFDGGAAAALAELKHEAPFPAFIRLIERLENSLEHLSIQEAFDDLEMEQEYYREQKKETMDRLIENKASWGRDIGFAPVMFMLGAYIIVPFLYVSFMQMKDLIARLGQI</sequence>
<protein>
    <submittedName>
        <fullName evidence="2">Uncharacterized protein</fullName>
    </submittedName>
</protein>
<keyword evidence="1" id="KW-0812">Transmembrane</keyword>
<name>A0A4Y6V095_SACBS</name>